<dbReference type="Proteomes" id="UP000774326">
    <property type="component" value="Unassembled WGS sequence"/>
</dbReference>
<comment type="caution">
    <text evidence="1">The sequence shown here is derived from an EMBL/GenBank/DDBJ whole genome shotgun (WGS) entry which is preliminary data.</text>
</comment>
<dbReference type="AlphaFoldDB" id="A0A9P8PZ99"/>
<evidence type="ECO:0000313" key="1">
    <source>
        <dbReference type="EMBL" id="KAH3680290.1"/>
    </source>
</evidence>
<name>A0A9P8PZ99_WICPI</name>
<gene>
    <name evidence="1" type="ORF">WICPIJ_008332</name>
</gene>
<proteinExistence type="predicted"/>
<dbReference type="EMBL" id="JAEUBG010004756">
    <property type="protein sequence ID" value="KAH3680290.1"/>
    <property type="molecule type" value="Genomic_DNA"/>
</dbReference>
<keyword evidence="2" id="KW-1185">Reference proteome</keyword>
<reference evidence="1" key="1">
    <citation type="journal article" date="2021" name="Open Biol.">
        <title>Shared evolutionary footprints suggest mitochondrial oxidative damage underlies multiple complex I losses in fungi.</title>
        <authorList>
            <person name="Schikora-Tamarit M.A."/>
            <person name="Marcet-Houben M."/>
            <person name="Nosek J."/>
            <person name="Gabaldon T."/>
        </authorList>
    </citation>
    <scope>NUCLEOTIDE SEQUENCE</scope>
    <source>
        <strain evidence="1">CBS2887</strain>
    </source>
</reference>
<protein>
    <submittedName>
        <fullName evidence="1">Uncharacterized protein</fullName>
    </submittedName>
</protein>
<accession>A0A9P8PZ99</accession>
<evidence type="ECO:0000313" key="2">
    <source>
        <dbReference type="Proteomes" id="UP000774326"/>
    </source>
</evidence>
<reference evidence="1" key="2">
    <citation type="submission" date="2021-01" db="EMBL/GenBank/DDBJ databases">
        <authorList>
            <person name="Schikora-Tamarit M.A."/>
        </authorList>
    </citation>
    <scope>NUCLEOTIDE SEQUENCE</scope>
    <source>
        <strain evidence="1">CBS2887</strain>
    </source>
</reference>
<sequence>MIRKRTYSTLIKHQHQLFKGSLNNKPNNNNMDNFKKGLACFMIGYGVSFLMIKLNNLQNNGLNDKDSAVGSLWDSGELEPKYRDSLYWAGF</sequence>
<organism evidence="1 2">
    <name type="scientific">Wickerhamomyces pijperi</name>
    <name type="common">Yeast</name>
    <name type="synonym">Pichia pijperi</name>
    <dbReference type="NCBI Taxonomy" id="599730"/>
    <lineage>
        <taxon>Eukaryota</taxon>
        <taxon>Fungi</taxon>
        <taxon>Dikarya</taxon>
        <taxon>Ascomycota</taxon>
        <taxon>Saccharomycotina</taxon>
        <taxon>Saccharomycetes</taxon>
        <taxon>Phaffomycetales</taxon>
        <taxon>Wickerhamomycetaceae</taxon>
        <taxon>Wickerhamomyces</taxon>
    </lineage>
</organism>